<reference evidence="1 2" key="1">
    <citation type="submission" date="2022-06" db="EMBL/GenBank/DDBJ databases">
        <title>Sequencing the genomes of 1000 actinobacteria strains.</title>
        <authorList>
            <person name="Klenk H.-P."/>
        </authorList>
    </citation>
    <scope>NUCLEOTIDE SEQUENCE [LARGE SCALE GENOMIC DNA]</scope>
    <source>
        <strain evidence="1 2">DSM 41656</strain>
    </source>
</reference>
<evidence type="ECO:0000313" key="1">
    <source>
        <dbReference type="EMBL" id="MCP2310984.1"/>
    </source>
</evidence>
<sequence>MPVSQHHRSEDDFVDLVCRAVAKGDGPALDVLLAVLEVVADEPLLDRLDAAMGRHHLPGQGPQGGTDRPVR</sequence>
<organism evidence="1 2">
    <name type="scientific">Kitasatospora paracochleata</name>
    <dbReference type="NCBI Taxonomy" id="58354"/>
    <lineage>
        <taxon>Bacteria</taxon>
        <taxon>Bacillati</taxon>
        <taxon>Actinomycetota</taxon>
        <taxon>Actinomycetes</taxon>
        <taxon>Kitasatosporales</taxon>
        <taxon>Streptomycetaceae</taxon>
        <taxon>Kitasatospora</taxon>
    </lineage>
</organism>
<dbReference type="EMBL" id="JAMZDX010000004">
    <property type="protein sequence ID" value="MCP2310984.1"/>
    <property type="molecule type" value="Genomic_DNA"/>
</dbReference>
<comment type="caution">
    <text evidence="1">The sequence shown here is derived from an EMBL/GenBank/DDBJ whole genome shotgun (WGS) entry which is preliminary data.</text>
</comment>
<evidence type="ECO:0000313" key="2">
    <source>
        <dbReference type="Proteomes" id="UP001206483"/>
    </source>
</evidence>
<dbReference type="Proteomes" id="UP001206483">
    <property type="component" value="Unassembled WGS sequence"/>
</dbReference>
<name>A0ABT1J155_9ACTN</name>
<protein>
    <submittedName>
        <fullName evidence="1">Uncharacterized protein</fullName>
    </submittedName>
</protein>
<proteinExistence type="predicted"/>
<accession>A0ABT1J155</accession>
<gene>
    <name evidence="1" type="ORF">FHR36_004147</name>
</gene>
<keyword evidence="2" id="KW-1185">Reference proteome</keyword>
<dbReference type="RefSeq" id="WP_253799636.1">
    <property type="nucleotide sequence ID" value="NZ_BAAAUB010000018.1"/>
</dbReference>